<evidence type="ECO:0000313" key="4">
    <source>
        <dbReference type="Proteomes" id="UP000178098"/>
    </source>
</evidence>
<dbReference type="Gene3D" id="2.60.40.380">
    <property type="entry name" value="Purple acid phosphatase-like, N-terminal"/>
    <property type="match status" value="1"/>
</dbReference>
<protein>
    <recommendedName>
        <fullName evidence="5">Bacterial Ig-like domain-containing protein</fullName>
    </recommendedName>
</protein>
<feature type="region of interest" description="Disordered" evidence="1">
    <location>
        <begin position="371"/>
        <end position="402"/>
    </location>
</feature>
<feature type="compositionally biased region" description="Low complexity" evidence="1">
    <location>
        <begin position="371"/>
        <end position="399"/>
    </location>
</feature>
<name>A0A1F7HJ26_9BACT</name>
<gene>
    <name evidence="3" type="ORF">A3D08_01080</name>
</gene>
<proteinExistence type="predicted"/>
<organism evidence="3 4">
    <name type="scientific">Candidatus Roizmanbacteria bacterium RIFCSPHIGHO2_02_FULL_43_11</name>
    <dbReference type="NCBI Taxonomy" id="1802043"/>
    <lineage>
        <taxon>Bacteria</taxon>
        <taxon>Candidatus Roizmaniibacteriota</taxon>
    </lineage>
</organism>
<keyword evidence="2" id="KW-0812">Transmembrane</keyword>
<sequence length="430" mass="46588">MYYARYYSRAKRIPGIVLIGITIVVMGTVIAVFRGMPSPKPQKQVKLERIDVVNVRDRSLTIFWRTKEPTQGYIIYGASQTKLDNTAFDERDSLGGLSKQRNHVVQIKGVSPNQTLYFKVYVDGTTVGQSQNVAYTAQTTRPLTSSVDLEPVYGDLVRQNGQPEKDAVVIVQIGASIPLLARTSDKGTFLFSLCCLINSQNQESLLPADKTGIRIHMIAEDGTEKTEEGVFRDMYPLTQALVIDNQVAQLQPISDQKDVPAVLAVTDSVPKLEPIDIIFPKNGASIPGSRPLVRGVGEAHEIVKGRFPKDGRIFQVNIDDKRNWFYQPSFDLTSGEHTLTVQTGDTQGNVVTLTRAFTILKSGEAVLGEATASGTVTPTASPSATPTLGPTAPETATATPTPPVSGINVLPITLVSLVLIVIGAGIILLF</sequence>
<dbReference type="AlphaFoldDB" id="A0A1F7HJ26"/>
<feature type="transmembrane region" description="Helical" evidence="2">
    <location>
        <begin position="12"/>
        <end position="33"/>
    </location>
</feature>
<dbReference type="GO" id="GO:0046872">
    <property type="term" value="F:metal ion binding"/>
    <property type="evidence" value="ECO:0007669"/>
    <property type="project" value="InterPro"/>
</dbReference>
<dbReference type="EMBL" id="MFZT01000026">
    <property type="protein sequence ID" value="OGK31247.1"/>
    <property type="molecule type" value="Genomic_DNA"/>
</dbReference>
<reference evidence="3 4" key="1">
    <citation type="journal article" date="2016" name="Nat. Commun.">
        <title>Thousands of microbial genomes shed light on interconnected biogeochemical processes in an aquifer system.</title>
        <authorList>
            <person name="Anantharaman K."/>
            <person name="Brown C.T."/>
            <person name="Hug L.A."/>
            <person name="Sharon I."/>
            <person name="Castelle C.J."/>
            <person name="Probst A.J."/>
            <person name="Thomas B.C."/>
            <person name="Singh A."/>
            <person name="Wilkins M.J."/>
            <person name="Karaoz U."/>
            <person name="Brodie E.L."/>
            <person name="Williams K.H."/>
            <person name="Hubbard S.S."/>
            <person name="Banfield J.F."/>
        </authorList>
    </citation>
    <scope>NUCLEOTIDE SEQUENCE [LARGE SCALE GENOMIC DNA]</scope>
</reference>
<dbReference type="InterPro" id="IPR008963">
    <property type="entry name" value="Purple_acid_Pase-like_N"/>
</dbReference>
<evidence type="ECO:0000256" key="1">
    <source>
        <dbReference type="SAM" id="MobiDB-lite"/>
    </source>
</evidence>
<comment type="caution">
    <text evidence="3">The sequence shown here is derived from an EMBL/GenBank/DDBJ whole genome shotgun (WGS) entry which is preliminary data.</text>
</comment>
<evidence type="ECO:0000256" key="2">
    <source>
        <dbReference type="SAM" id="Phobius"/>
    </source>
</evidence>
<dbReference type="SUPFAM" id="SSF49363">
    <property type="entry name" value="Purple acid phosphatase, N-terminal domain"/>
    <property type="match status" value="1"/>
</dbReference>
<dbReference type="Proteomes" id="UP000178098">
    <property type="component" value="Unassembled WGS sequence"/>
</dbReference>
<dbReference type="GO" id="GO:0003993">
    <property type="term" value="F:acid phosphatase activity"/>
    <property type="evidence" value="ECO:0007669"/>
    <property type="project" value="InterPro"/>
</dbReference>
<keyword evidence="2" id="KW-0472">Membrane</keyword>
<accession>A0A1F7HJ26</accession>
<feature type="transmembrane region" description="Helical" evidence="2">
    <location>
        <begin position="409"/>
        <end position="429"/>
    </location>
</feature>
<evidence type="ECO:0000313" key="3">
    <source>
        <dbReference type="EMBL" id="OGK31247.1"/>
    </source>
</evidence>
<keyword evidence="2" id="KW-1133">Transmembrane helix</keyword>
<evidence type="ECO:0008006" key="5">
    <source>
        <dbReference type="Google" id="ProtNLM"/>
    </source>
</evidence>